<dbReference type="InterPro" id="IPR036322">
    <property type="entry name" value="WD40_repeat_dom_sf"/>
</dbReference>
<evidence type="ECO:0000313" key="3">
    <source>
        <dbReference type="EMBL" id="KAJ3424092.1"/>
    </source>
</evidence>
<proteinExistence type="predicted"/>
<protein>
    <submittedName>
        <fullName evidence="3">Wd repeat-containing protein</fullName>
    </submittedName>
</protein>
<dbReference type="InterPro" id="IPR057854">
    <property type="entry name" value="TPR_WDR11"/>
</dbReference>
<feature type="region of interest" description="Disordered" evidence="1">
    <location>
        <begin position="292"/>
        <end position="314"/>
    </location>
</feature>
<gene>
    <name evidence="3" type="ORF">M0812_29724</name>
</gene>
<name>A0AAV7Y2J2_9EUKA</name>
<dbReference type="AlphaFoldDB" id="A0AAV7Y2J2"/>
<dbReference type="PANTHER" id="PTHR14593">
    <property type="entry name" value="WD REPEAT-CONTAINING PROTEIN 11"/>
    <property type="match status" value="1"/>
</dbReference>
<dbReference type="InterPro" id="IPR001680">
    <property type="entry name" value="WD40_rpt"/>
</dbReference>
<dbReference type="InterPro" id="IPR015943">
    <property type="entry name" value="WD40/YVTN_repeat-like_dom_sf"/>
</dbReference>
<evidence type="ECO:0000256" key="1">
    <source>
        <dbReference type="SAM" id="MobiDB-lite"/>
    </source>
</evidence>
<reference evidence="3" key="1">
    <citation type="submission" date="2022-08" db="EMBL/GenBank/DDBJ databases">
        <title>Novel sulphate-reducing endosymbionts in the free-living metamonad Anaeramoeba.</title>
        <authorList>
            <person name="Jerlstrom-Hultqvist J."/>
            <person name="Cepicka I."/>
            <person name="Gallot-Lavallee L."/>
            <person name="Salas-Leiva D."/>
            <person name="Curtis B.A."/>
            <person name="Zahonova K."/>
            <person name="Pipaliya S."/>
            <person name="Dacks J."/>
            <person name="Roger A.J."/>
        </authorList>
    </citation>
    <scope>NUCLEOTIDE SEQUENCE</scope>
    <source>
        <strain evidence="3">Busselton2</strain>
    </source>
</reference>
<accession>A0AAV7Y2J2</accession>
<sequence length="1275" mass="147972">MSVPIRTIPHSPTKNNIGAVDCGLQGLIASASGSSIIISKSDLTLPIAVLTGPKKPVCDVVWSESNPTKILIIHQGGTLTLWDINDLGKTKPIKLWSINLNIPFYSFSLDPFSTRKLVLIDRVGWVYEVLNFQASSQPISKPKKLYKINPIQYGNSNNNNDSYSNNENNKEKEKKKKKKYNENLKTIFLNTNNDKFSNHKEKKRLLRMKSFVCQVNYHPYFENLAIFLIKRAILIFDQTIKSMICYTVLEENKSNFSTLTFSKINPNYIYCCHEDGSPSVWKLYSSIKDNNSGSGDGGEDNVNNEDKYGKRDNKENHSSKWKIKLIDISSQIKYSKYRRVYKLIGIGIITFPDKEFNFCTINNDSKFIMWKLKEPSNPRNLILQNKTIKSNLRSTSEYGLLDITQIQEYISPLITCVKFSPFNAFVALGNGIGKVQIIDLSCGKIIHSFFVLNGSKISGISWINENTLILFTSVIMNDNENIKTQINHSNNINPINLNKNNDYNLNSSYLNEISILDINSGMEKTFFSKQNQSNKIYSILISSSKNFLAIIFENSFVELWKLNSSEMIQRINTNGNKFFCFYSMNSNSSDNNNDDHHENNNNNHDNNNQYKDRDQIQNNLFVEYFLSVRSDKKKIFKYELTIENDSISILSISPWMIPNQFGSITAMGQKANEKIILCSSKGNIGIINLQNGRFTHLSSKLKKINQIIFEPNNNNDNNNKKIQNLYNNKIQNNNNNNNNNNNKIQIQNNNKIQNENEKVFVKFYDNTFAIINLNKSKIIVQNILGIYKITNIGWNIKKYPSIITNLGSIHLFNNELNSTSSNIKYNTITNIKLPRELYLMNYNLAIPLKLCLQFNLDSKEIKIEKNTKILLEKSIIREINRINKKKYLNKINSSITIEKRCIIISKFFKDKKEEKFWKLISIYLKKFSILKNSINHKKGFDYDDGVSDDDNRGIVFNKVNSKNEIVKKKKKKKINSELINFELNILGKNKIFKKNSIRKEEIRLKKINYLNEIEFDKMIERLIILGERGKAIDCLLKSKFKKKHIHNYHKNDVTNGDTDDNNNNYHFYLNNQFKAITLSILISNKKFKQTINQVINNLIAINYYSDIAIELMCVNSQYKKACNYLIKLNKWKQSLLLANANLNENEKCKIIEKYAWYLLKHSKFFKAASSFLQIGQFHHVILSLYYAKMPEIAILVFKACNNYNIFKKPLKEINFQNPNTTDNKNNEKKFSKSLNLQELIYNCHKDFIQLLSKLNMNRQINFVTEIMKQFTDKKI</sequence>
<feature type="compositionally biased region" description="Basic and acidic residues" evidence="1">
    <location>
        <begin position="304"/>
        <end position="314"/>
    </location>
</feature>
<comment type="caution">
    <text evidence="3">The sequence shown here is derived from an EMBL/GenBank/DDBJ whole genome shotgun (WGS) entry which is preliminary data.</text>
</comment>
<feature type="region of interest" description="Disordered" evidence="1">
    <location>
        <begin position="590"/>
        <end position="611"/>
    </location>
</feature>
<feature type="region of interest" description="Disordered" evidence="1">
    <location>
        <begin position="152"/>
        <end position="177"/>
    </location>
</feature>
<dbReference type="SUPFAM" id="SSF50978">
    <property type="entry name" value="WD40 repeat-like"/>
    <property type="match status" value="2"/>
</dbReference>
<dbReference type="Gene3D" id="2.130.10.10">
    <property type="entry name" value="YVTN repeat-like/Quinoprotein amine dehydrogenase"/>
    <property type="match status" value="2"/>
</dbReference>
<dbReference type="GO" id="GO:0005737">
    <property type="term" value="C:cytoplasm"/>
    <property type="evidence" value="ECO:0007669"/>
    <property type="project" value="TreeGrafter"/>
</dbReference>
<dbReference type="EMBL" id="JANTQA010000075">
    <property type="protein sequence ID" value="KAJ3424092.1"/>
    <property type="molecule type" value="Genomic_DNA"/>
</dbReference>
<dbReference type="PANTHER" id="PTHR14593:SF5">
    <property type="entry name" value="WD REPEAT-CONTAINING PROTEIN 11"/>
    <property type="match status" value="1"/>
</dbReference>
<organism evidence="3 4">
    <name type="scientific">Anaeramoeba flamelloides</name>
    <dbReference type="NCBI Taxonomy" id="1746091"/>
    <lineage>
        <taxon>Eukaryota</taxon>
        <taxon>Metamonada</taxon>
        <taxon>Anaeramoebidae</taxon>
        <taxon>Anaeramoeba</taxon>
    </lineage>
</organism>
<feature type="compositionally biased region" description="Low complexity" evidence="1">
    <location>
        <begin position="155"/>
        <end position="167"/>
    </location>
</feature>
<dbReference type="SMART" id="SM00320">
    <property type="entry name" value="WD40"/>
    <property type="match status" value="4"/>
</dbReference>
<dbReference type="Proteomes" id="UP001146793">
    <property type="component" value="Unassembled WGS sequence"/>
</dbReference>
<evidence type="ECO:0000259" key="2">
    <source>
        <dbReference type="Pfam" id="PF23753"/>
    </source>
</evidence>
<dbReference type="Pfam" id="PF23753">
    <property type="entry name" value="TPR_WDR11"/>
    <property type="match status" value="1"/>
</dbReference>
<dbReference type="InterPro" id="IPR039694">
    <property type="entry name" value="WDR11"/>
</dbReference>
<evidence type="ECO:0000313" key="4">
    <source>
        <dbReference type="Proteomes" id="UP001146793"/>
    </source>
</evidence>
<feature type="domain" description="WDR11 TPR" evidence="2">
    <location>
        <begin position="1063"/>
        <end position="1238"/>
    </location>
</feature>